<keyword evidence="2" id="KW-0472">Membrane</keyword>
<proteinExistence type="predicted"/>
<gene>
    <name evidence="3" type="ORF">PGB27_21980</name>
</gene>
<evidence type="ECO:0000313" key="3">
    <source>
        <dbReference type="EMBL" id="MDD7968022.1"/>
    </source>
</evidence>
<feature type="region of interest" description="Disordered" evidence="1">
    <location>
        <begin position="1"/>
        <end position="37"/>
    </location>
</feature>
<name>A0ABT5SYT6_9PSEU</name>
<evidence type="ECO:0008006" key="5">
    <source>
        <dbReference type="Google" id="ProtNLM"/>
    </source>
</evidence>
<feature type="compositionally biased region" description="Basic and acidic residues" evidence="1">
    <location>
        <begin position="25"/>
        <end position="37"/>
    </location>
</feature>
<evidence type="ECO:0000313" key="4">
    <source>
        <dbReference type="Proteomes" id="UP001300763"/>
    </source>
</evidence>
<keyword evidence="2" id="KW-0812">Transmembrane</keyword>
<comment type="caution">
    <text evidence="3">The sequence shown here is derived from an EMBL/GenBank/DDBJ whole genome shotgun (WGS) entry which is preliminary data.</text>
</comment>
<evidence type="ECO:0000256" key="2">
    <source>
        <dbReference type="SAM" id="Phobius"/>
    </source>
</evidence>
<feature type="transmembrane region" description="Helical" evidence="2">
    <location>
        <begin position="179"/>
        <end position="199"/>
    </location>
</feature>
<dbReference type="Proteomes" id="UP001300763">
    <property type="component" value="Unassembled WGS sequence"/>
</dbReference>
<feature type="transmembrane region" description="Helical" evidence="2">
    <location>
        <begin position="119"/>
        <end position="139"/>
    </location>
</feature>
<feature type="transmembrane region" description="Helical" evidence="2">
    <location>
        <begin position="43"/>
        <end position="68"/>
    </location>
</feature>
<evidence type="ECO:0000256" key="1">
    <source>
        <dbReference type="SAM" id="MobiDB-lite"/>
    </source>
</evidence>
<keyword evidence="4" id="KW-1185">Reference proteome</keyword>
<feature type="transmembrane region" description="Helical" evidence="2">
    <location>
        <begin position="74"/>
        <end position="98"/>
    </location>
</feature>
<dbReference type="EMBL" id="JAQZAO010000010">
    <property type="protein sequence ID" value="MDD7968022.1"/>
    <property type="molecule type" value="Genomic_DNA"/>
</dbReference>
<organism evidence="3 4">
    <name type="scientific">Actinomycetospora lemnae</name>
    <dbReference type="NCBI Taxonomy" id="3019891"/>
    <lineage>
        <taxon>Bacteria</taxon>
        <taxon>Bacillati</taxon>
        <taxon>Actinomycetota</taxon>
        <taxon>Actinomycetes</taxon>
        <taxon>Pseudonocardiales</taxon>
        <taxon>Pseudonocardiaceae</taxon>
        <taxon>Actinomycetospora</taxon>
    </lineage>
</organism>
<protein>
    <recommendedName>
        <fullName evidence="5">Permease</fullName>
    </recommendedName>
</protein>
<reference evidence="3 4" key="1">
    <citation type="submission" date="2023-02" db="EMBL/GenBank/DDBJ databases">
        <title>Genome sequencing required for Actinomycetospora new species description.</title>
        <authorList>
            <person name="Saimee Y."/>
            <person name="Duangmal K."/>
        </authorList>
    </citation>
    <scope>NUCLEOTIDE SEQUENCE [LARGE SCALE GENOMIC DNA]</scope>
    <source>
        <strain evidence="3 4">DW7H6</strain>
    </source>
</reference>
<accession>A0ABT5SYT6</accession>
<sequence length="212" mass="21109">MTTFEHTSGAAEAPSQDRTVGPEQRATRSEERTEERTTRWGPAWVGAVVALPVYVVLQLLFIALGWIALGVDGAGAGVAASIVSALLAIIALFVGGLAGGTASSWRGGSPHAALQGAMTWALSAVGLLLLGLLGGGALAGSLGGLTQLVVATGPQQFAGNPAVLAQAFQAVQNAAGWSALWLGVAFAAAVIGTGAGASLTKGTRAASDDDHR</sequence>
<keyword evidence="2" id="KW-1133">Transmembrane helix</keyword>
<dbReference type="RefSeq" id="WP_274202552.1">
    <property type="nucleotide sequence ID" value="NZ_JAQZAO010000010.1"/>
</dbReference>